<dbReference type="PROSITE" id="PS50011">
    <property type="entry name" value="PROTEIN_KINASE_DOM"/>
    <property type="match status" value="1"/>
</dbReference>
<dbReference type="GO" id="GO:0005524">
    <property type="term" value="F:ATP binding"/>
    <property type="evidence" value="ECO:0007669"/>
    <property type="project" value="UniProtKB-KW"/>
</dbReference>
<dbReference type="InterPro" id="IPR011009">
    <property type="entry name" value="Kinase-like_dom_sf"/>
</dbReference>
<dbReference type="KEGG" id="lcal:ATTO_01300"/>
<feature type="transmembrane region" description="Helical" evidence="6">
    <location>
        <begin position="355"/>
        <end position="377"/>
    </location>
</feature>
<organism evidence="8 9">
    <name type="scientific">Leptogranulimonas caecicola</name>
    <dbReference type="NCBI Taxonomy" id="2894156"/>
    <lineage>
        <taxon>Bacteria</taxon>
        <taxon>Bacillati</taxon>
        <taxon>Actinomycetota</taxon>
        <taxon>Coriobacteriia</taxon>
        <taxon>Coriobacteriales</taxon>
        <taxon>Kribbibacteriaceae</taxon>
        <taxon>Leptogranulimonas</taxon>
    </lineage>
</organism>
<evidence type="ECO:0000256" key="4">
    <source>
        <dbReference type="ARBA" id="ARBA00022840"/>
    </source>
</evidence>
<dbReference type="AlphaFoldDB" id="A0AAU9CIL8"/>
<dbReference type="GO" id="GO:0004674">
    <property type="term" value="F:protein serine/threonine kinase activity"/>
    <property type="evidence" value="ECO:0007669"/>
    <property type="project" value="TreeGrafter"/>
</dbReference>
<accession>A0AAU9CIL8</accession>
<dbReference type="RefSeq" id="WP_265591836.1">
    <property type="nucleotide sequence ID" value="NZ_AP025285.1"/>
</dbReference>
<keyword evidence="4" id="KW-0067">ATP-binding</keyword>
<gene>
    <name evidence="8" type="ORF">ATTO_01300</name>
</gene>
<dbReference type="CDD" id="cd14014">
    <property type="entry name" value="STKc_PknB_like"/>
    <property type="match status" value="1"/>
</dbReference>
<sequence length="418" mass="44005">MNASLVSPTPPLTPLKELVRRSEHDATLLVSDSTNRIFVQKLIPAPVANLEVWQALSHTSSPALVKVWQVTSEPWGISILMDYISGPTLEQLVESQGALTPQLTATLISQIAQGAAALHEQGIVHRDLSCANIVVGPAGACIIDAGIARLQAPDPKRHDTVLLGTQGFAAPEQYGFAETSPRTDVYALGKLAGYLLTGVSPASPVYEEALDDPAVVPASLRMLIEQACSLSPTDRPASALSFAQELQRAVNSLPAEKPAPPQPTAAPQSTATSQPAASPQVDSASPAAPQVGSASPAASTSAAVHSSHSLQAVPVWRERLATIATVAGAAFCALMSTAIFLAPTDATVPAAIWKLQAICVGLFIGLAPGLITRWYLLRQRQFATVKHPLLTWISLLIALFFIAVALVGITQAMFEIRR</sequence>
<dbReference type="PANTHER" id="PTHR43289">
    <property type="entry name" value="MITOGEN-ACTIVATED PROTEIN KINASE KINASE KINASE 20-RELATED"/>
    <property type="match status" value="1"/>
</dbReference>
<reference evidence="8" key="1">
    <citation type="submission" date="2021-11" db="EMBL/GenBank/DDBJ databases">
        <title>Complete genome sequence of Atopobiaceae bacterium TOC12.</title>
        <authorList>
            <person name="Morinaga K."/>
            <person name="Kusada H."/>
            <person name="Tamaki H."/>
        </authorList>
    </citation>
    <scope>NUCLEOTIDE SEQUENCE</scope>
    <source>
        <strain evidence="8">TOC12</strain>
    </source>
</reference>
<name>A0AAU9CIL8_9ACTN</name>
<feature type="transmembrane region" description="Helical" evidence="6">
    <location>
        <begin position="320"/>
        <end position="343"/>
    </location>
</feature>
<dbReference type="InterPro" id="IPR000719">
    <property type="entry name" value="Prot_kinase_dom"/>
</dbReference>
<feature type="transmembrane region" description="Helical" evidence="6">
    <location>
        <begin position="389"/>
        <end position="414"/>
    </location>
</feature>
<evidence type="ECO:0000256" key="2">
    <source>
        <dbReference type="ARBA" id="ARBA00022741"/>
    </source>
</evidence>
<proteinExistence type="predicted"/>
<feature type="region of interest" description="Disordered" evidence="5">
    <location>
        <begin position="254"/>
        <end position="298"/>
    </location>
</feature>
<feature type="domain" description="Protein kinase" evidence="7">
    <location>
        <begin position="1"/>
        <end position="247"/>
    </location>
</feature>
<dbReference type="Pfam" id="PF00069">
    <property type="entry name" value="Pkinase"/>
    <property type="match status" value="1"/>
</dbReference>
<keyword evidence="6" id="KW-0472">Membrane</keyword>
<dbReference type="Gene3D" id="1.10.510.10">
    <property type="entry name" value="Transferase(Phosphotransferase) domain 1"/>
    <property type="match status" value="1"/>
</dbReference>
<keyword evidence="2" id="KW-0547">Nucleotide-binding</keyword>
<keyword evidence="1" id="KW-0808">Transferase</keyword>
<dbReference type="Proteomes" id="UP001431186">
    <property type="component" value="Chromosome"/>
</dbReference>
<evidence type="ECO:0000256" key="5">
    <source>
        <dbReference type="SAM" id="MobiDB-lite"/>
    </source>
</evidence>
<dbReference type="PROSITE" id="PS00109">
    <property type="entry name" value="PROTEIN_KINASE_TYR"/>
    <property type="match status" value="1"/>
</dbReference>
<keyword evidence="3" id="KW-0418">Kinase</keyword>
<protein>
    <recommendedName>
        <fullName evidence="7">Protein kinase domain-containing protein</fullName>
    </recommendedName>
</protein>
<feature type="compositionally biased region" description="Low complexity" evidence="5">
    <location>
        <begin position="265"/>
        <end position="280"/>
    </location>
</feature>
<dbReference type="InterPro" id="IPR008266">
    <property type="entry name" value="Tyr_kinase_AS"/>
</dbReference>
<dbReference type="SUPFAM" id="SSF56112">
    <property type="entry name" value="Protein kinase-like (PK-like)"/>
    <property type="match status" value="1"/>
</dbReference>
<dbReference type="PANTHER" id="PTHR43289:SF34">
    <property type="entry name" value="SERINE_THREONINE-PROTEIN KINASE YBDM-RELATED"/>
    <property type="match status" value="1"/>
</dbReference>
<keyword evidence="6" id="KW-0812">Transmembrane</keyword>
<evidence type="ECO:0000256" key="6">
    <source>
        <dbReference type="SAM" id="Phobius"/>
    </source>
</evidence>
<evidence type="ECO:0000256" key="1">
    <source>
        <dbReference type="ARBA" id="ARBA00022679"/>
    </source>
</evidence>
<evidence type="ECO:0000256" key="3">
    <source>
        <dbReference type="ARBA" id="ARBA00022777"/>
    </source>
</evidence>
<keyword evidence="9" id="KW-1185">Reference proteome</keyword>
<dbReference type="EMBL" id="AP025285">
    <property type="protein sequence ID" value="BDC90258.1"/>
    <property type="molecule type" value="Genomic_DNA"/>
</dbReference>
<evidence type="ECO:0000313" key="8">
    <source>
        <dbReference type="EMBL" id="BDC90258.1"/>
    </source>
</evidence>
<evidence type="ECO:0000313" key="9">
    <source>
        <dbReference type="Proteomes" id="UP001431186"/>
    </source>
</evidence>
<keyword evidence="6" id="KW-1133">Transmembrane helix</keyword>
<evidence type="ECO:0000259" key="7">
    <source>
        <dbReference type="PROSITE" id="PS50011"/>
    </source>
</evidence>